<evidence type="ECO:0000256" key="1">
    <source>
        <dbReference type="ARBA" id="ARBA00004141"/>
    </source>
</evidence>
<keyword evidence="4 6" id="KW-0472">Membrane</keyword>
<proteinExistence type="predicted"/>
<feature type="transmembrane region" description="Helical" evidence="6">
    <location>
        <begin position="134"/>
        <end position="158"/>
    </location>
</feature>
<reference evidence="7" key="1">
    <citation type="submission" date="2020-05" db="EMBL/GenBank/DDBJ databases">
        <title>Phylogenomic resolution of chytrid fungi.</title>
        <authorList>
            <person name="Stajich J.E."/>
            <person name="Amses K."/>
            <person name="Simmons R."/>
            <person name="Seto K."/>
            <person name="Myers J."/>
            <person name="Bonds A."/>
            <person name="Quandt C.A."/>
            <person name="Barry K."/>
            <person name="Liu P."/>
            <person name="Grigoriev I."/>
            <person name="Longcore J.E."/>
            <person name="James T.Y."/>
        </authorList>
    </citation>
    <scope>NUCLEOTIDE SEQUENCE</scope>
    <source>
        <strain evidence="7">JEL0379</strain>
    </source>
</reference>
<keyword evidence="8" id="KW-1185">Reference proteome</keyword>
<feature type="transmembrane region" description="Helical" evidence="6">
    <location>
        <begin position="262"/>
        <end position="281"/>
    </location>
</feature>
<comment type="subcellular location">
    <subcellularLocation>
        <location evidence="1">Membrane</location>
        <topology evidence="1">Multi-pass membrane protein</topology>
    </subcellularLocation>
</comment>
<dbReference type="Gene3D" id="1.20.1740.10">
    <property type="entry name" value="Amino acid/polyamine transporter I"/>
    <property type="match status" value="1"/>
</dbReference>
<gene>
    <name evidence="7" type="ORF">HDU87_001664</name>
</gene>
<protein>
    <recommendedName>
        <fullName evidence="9">Amino acid transporter</fullName>
    </recommendedName>
</protein>
<accession>A0AAD5XTV9</accession>
<dbReference type="Pfam" id="PF13520">
    <property type="entry name" value="AA_permease_2"/>
    <property type="match status" value="1"/>
</dbReference>
<dbReference type="AlphaFoldDB" id="A0AAD5XTV9"/>
<evidence type="ECO:0000256" key="4">
    <source>
        <dbReference type="ARBA" id="ARBA00023136"/>
    </source>
</evidence>
<keyword evidence="2 6" id="KW-0812">Transmembrane</keyword>
<evidence type="ECO:0008006" key="9">
    <source>
        <dbReference type="Google" id="ProtNLM"/>
    </source>
</evidence>
<feature type="transmembrane region" description="Helical" evidence="6">
    <location>
        <begin position="463"/>
        <end position="483"/>
    </location>
</feature>
<sequence>MPPNRPPSLLDARNSQFSDSGHNDDDDDYFLDADHGFGDPDEDFADFGAFGDDDQDLEDSINALLPARDRTTPTRPRRQSSATFELGNQFFIPLSRTLSNREAALPADLTFASALALIISLSIGSGIFSSPGLVLAHAGSVGAALGVWLIGGLLFPIMGGCCYAELGTMLPSSGGEHPYLMAAVGDLPAFLFSWTGATVTRPASVSIITLIAAEYTVRLMFYARPADEALPLWLVRTTAIVFIAILTTLNCVSTKAGTTVQNILTVLKVLSLCLIGAIGIYKLGTGAVVSGGDSLFQHSSTSPVDYALALAPALWAYDGWNNVNLVAGELRNPTRDLPRAITIGPTIVIAVYLLANIAYYAVLPTSVITASHAIAMSFGKEVFGHSGAIVIPLVVIAATLGASNASIFTGARLAHVSARAGHLPSFLGNIHARHRTPFNALVTQSALSVLFVLVGDFKSLVNFYSMIAWVFYLLAVLALMVLRRTQPGLDRPFRVWTPVAWVFLASTVFLLVTGAAGAPGEAFGAACFLVSGVPAWYIVVRKKLGWEELGSRLMAPFRRLVERLPWVAVRPQGYTRSSSQEDGIPRASRTLS</sequence>
<dbReference type="GO" id="GO:0015179">
    <property type="term" value="F:L-amino acid transmembrane transporter activity"/>
    <property type="evidence" value="ECO:0007669"/>
    <property type="project" value="TreeGrafter"/>
</dbReference>
<feature type="transmembrane region" description="Helical" evidence="6">
    <location>
        <begin position="522"/>
        <end position="540"/>
    </location>
</feature>
<feature type="transmembrane region" description="Helical" evidence="6">
    <location>
        <begin position="233"/>
        <end position="256"/>
    </location>
</feature>
<name>A0AAD5XTV9_9FUNG</name>
<dbReference type="Proteomes" id="UP001212152">
    <property type="component" value="Unassembled WGS sequence"/>
</dbReference>
<dbReference type="InterPro" id="IPR050598">
    <property type="entry name" value="AminoAcid_Transporter"/>
</dbReference>
<evidence type="ECO:0000256" key="6">
    <source>
        <dbReference type="SAM" id="Phobius"/>
    </source>
</evidence>
<feature type="transmembrane region" description="Helical" evidence="6">
    <location>
        <begin position="495"/>
        <end position="516"/>
    </location>
</feature>
<feature type="transmembrane region" description="Helical" evidence="6">
    <location>
        <begin position="203"/>
        <end position="221"/>
    </location>
</feature>
<dbReference type="GO" id="GO:0016020">
    <property type="term" value="C:membrane"/>
    <property type="evidence" value="ECO:0007669"/>
    <property type="project" value="UniProtKB-SubCell"/>
</dbReference>
<feature type="transmembrane region" description="Helical" evidence="6">
    <location>
        <begin position="109"/>
        <end position="128"/>
    </location>
</feature>
<feature type="region of interest" description="Disordered" evidence="5">
    <location>
        <begin position="1"/>
        <end position="33"/>
    </location>
</feature>
<evidence type="ECO:0000313" key="8">
    <source>
        <dbReference type="Proteomes" id="UP001212152"/>
    </source>
</evidence>
<evidence type="ECO:0000256" key="2">
    <source>
        <dbReference type="ARBA" id="ARBA00022692"/>
    </source>
</evidence>
<dbReference type="PANTHER" id="PTHR11785">
    <property type="entry name" value="AMINO ACID TRANSPORTER"/>
    <property type="match status" value="1"/>
</dbReference>
<dbReference type="PANTHER" id="PTHR11785:SF512">
    <property type="entry name" value="SOBREMESA, ISOFORM B"/>
    <property type="match status" value="1"/>
</dbReference>
<evidence type="ECO:0000256" key="3">
    <source>
        <dbReference type="ARBA" id="ARBA00022989"/>
    </source>
</evidence>
<dbReference type="EMBL" id="JADGJQ010000014">
    <property type="protein sequence ID" value="KAJ3181014.1"/>
    <property type="molecule type" value="Genomic_DNA"/>
</dbReference>
<keyword evidence="3 6" id="KW-1133">Transmembrane helix</keyword>
<feature type="transmembrane region" description="Helical" evidence="6">
    <location>
        <begin position="382"/>
        <end position="402"/>
    </location>
</feature>
<feature type="transmembrane region" description="Helical" evidence="6">
    <location>
        <begin position="340"/>
        <end position="362"/>
    </location>
</feature>
<organism evidence="7 8">
    <name type="scientific">Geranomyces variabilis</name>
    <dbReference type="NCBI Taxonomy" id="109894"/>
    <lineage>
        <taxon>Eukaryota</taxon>
        <taxon>Fungi</taxon>
        <taxon>Fungi incertae sedis</taxon>
        <taxon>Chytridiomycota</taxon>
        <taxon>Chytridiomycota incertae sedis</taxon>
        <taxon>Chytridiomycetes</taxon>
        <taxon>Spizellomycetales</taxon>
        <taxon>Powellomycetaceae</taxon>
        <taxon>Geranomyces</taxon>
    </lineage>
</organism>
<feature type="transmembrane region" description="Helical" evidence="6">
    <location>
        <begin position="179"/>
        <end position="197"/>
    </location>
</feature>
<dbReference type="InterPro" id="IPR002293">
    <property type="entry name" value="AA/rel_permease1"/>
</dbReference>
<comment type="caution">
    <text evidence="7">The sequence shown here is derived from an EMBL/GenBank/DDBJ whole genome shotgun (WGS) entry which is preliminary data.</text>
</comment>
<evidence type="ECO:0000256" key="5">
    <source>
        <dbReference type="SAM" id="MobiDB-lite"/>
    </source>
</evidence>
<evidence type="ECO:0000313" key="7">
    <source>
        <dbReference type="EMBL" id="KAJ3181014.1"/>
    </source>
</evidence>